<dbReference type="PROSITE" id="PS51722">
    <property type="entry name" value="G_TR_2"/>
    <property type="match status" value="1"/>
</dbReference>
<dbReference type="SUPFAM" id="SSF52156">
    <property type="entry name" value="Initiation factor IF2/eIF5b, domain 3"/>
    <property type="match status" value="1"/>
</dbReference>
<dbReference type="PANTHER" id="PTHR43381">
    <property type="entry name" value="TRANSLATION INITIATION FACTOR IF-2-RELATED"/>
    <property type="match status" value="1"/>
</dbReference>
<dbReference type="Pfam" id="PF11987">
    <property type="entry name" value="IF-2"/>
    <property type="match status" value="1"/>
</dbReference>
<evidence type="ECO:0000256" key="1">
    <source>
        <dbReference type="ARBA" id="ARBA00007733"/>
    </source>
</evidence>
<dbReference type="InterPro" id="IPR023115">
    <property type="entry name" value="TIF_IF2_dom3"/>
</dbReference>
<dbReference type="GO" id="GO:0005525">
    <property type="term" value="F:GTP binding"/>
    <property type="evidence" value="ECO:0007669"/>
    <property type="project" value="UniProtKB-KW"/>
</dbReference>
<keyword evidence="3" id="KW-0547">Nucleotide-binding</keyword>
<keyword evidence="4" id="KW-0648">Protein biosynthesis</keyword>
<dbReference type="Gene3D" id="3.40.50.300">
    <property type="entry name" value="P-loop containing nucleotide triphosphate hydrolases"/>
    <property type="match status" value="1"/>
</dbReference>
<evidence type="ECO:0000256" key="5">
    <source>
        <dbReference type="ARBA" id="ARBA00023134"/>
    </source>
</evidence>
<dbReference type="Pfam" id="PF00009">
    <property type="entry name" value="GTP_EFTU"/>
    <property type="match status" value="1"/>
</dbReference>
<evidence type="ECO:0000313" key="7">
    <source>
        <dbReference type="EMBL" id="KKP89257.1"/>
    </source>
</evidence>
<dbReference type="Proteomes" id="UP000034316">
    <property type="component" value="Unassembled WGS sequence"/>
</dbReference>
<evidence type="ECO:0000256" key="2">
    <source>
        <dbReference type="ARBA" id="ARBA00022540"/>
    </source>
</evidence>
<dbReference type="SUPFAM" id="SSF50447">
    <property type="entry name" value="Translation proteins"/>
    <property type="match status" value="2"/>
</dbReference>
<dbReference type="Gene3D" id="3.40.50.10050">
    <property type="entry name" value="Translation initiation factor IF- 2, domain 3"/>
    <property type="match status" value="1"/>
</dbReference>
<reference evidence="7 8" key="1">
    <citation type="journal article" date="2015" name="Nature">
        <title>rRNA introns, odd ribosomes, and small enigmatic genomes across a large radiation of phyla.</title>
        <authorList>
            <person name="Brown C.T."/>
            <person name="Hug L.A."/>
            <person name="Thomas B.C."/>
            <person name="Sharon I."/>
            <person name="Castelle C.J."/>
            <person name="Singh A."/>
            <person name="Wilkins M.J."/>
            <person name="Williams K.H."/>
            <person name="Banfield J.F."/>
        </authorList>
    </citation>
    <scope>NUCLEOTIDE SEQUENCE [LARGE SCALE GENOMIC DNA]</scope>
</reference>
<gene>
    <name evidence="7" type="ORF">UR93_C0001G0089</name>
</gene>
<dbReference type="PATRIC" id="fig|1618333.3.peg.95"/>
<evidence type="ECO:0000256" key="4">
    <source>
        <dbReference type="ARBA" id="ARBA00022917"/>
    </source>
</evidence>
<dbReference type="GO" id="GO:0003924">
    <property type="term" value="F:GTPase activity"/>
    <property type="evidence" value="ECO:0007669"/>
    <property type="project" value="InterPro"/>
</dbReference>
<keyword evidence="5" id="KW-0342">GTP-binding</keyword>
<dbReference type="InterPro" id="IPR027417">
    <property type="entry name" value="P-loop_NTPase"/>
</dbReference>
<dbReference type="Gene3D" id="2.40.30.10">
    <property type="entry name" value="Translation factors"/>
    <property type="match status" value="2"/>
</dbReference>
<organism evidence="7 8">
    <name type="scientific">Berkelbacteria bacterium GW2011_GWA2_35_9</name>
    <dbReference type="NCBI Taxonomy" id="1618333"/>
    <lineage>
        <taxon>Bacteria</taxon>
        <taxon>Candidatus Berkelbacteria</taxon>
    </lineage>
</organism>
<dbReference type="Pfam" id="PF22042">
    <property type="entry name" value="EF-G_D2"/>
    <property type="match status" value="1"/>
</dbReference>
<dbReference type="PANTHER" id="PTHR43381:SF5">
    <property type="entry name" value="TR-TYPE G DOMAIN-CONTAINING PROTEIN"/>
    <property type="match status" value="1"/>
</dbReference>
<dbReference type="InterPro" id="IPR036925">
    <property type="entry name" value="TIF_IF2_dom3_sf"/>
</dbReference>
<feature type="non-terminal residue" evidence="7">
    <location>
        <position position="1"/>
    </location>
</feature>
<name>A0A0G0GC20_9BACT</name>
<dbReference type="GO" id="GO:0005737">
    <property type="term" value="C:cytoplasm"/>
    <property type="evidence" value="ECO:0007669"/>
    <property type="project" value="TreeGrafter"/>
</dbReference>
<protein>
    <submittedName>
        <fullName evidence="7">Translation initiation factor IF-2</fullName>
    </submittedName>
</protein>
<dbReference type="InterPro" id="IPR009000">
    <property type="entry name" value="Transl_B-barrel_sf"/>
</dbReference>
<comment type="similarity">
    <text evidence="1">Belongs to the TRAFAC class translation factor GTPase superfamily. Classic translation factor GTPase family. IF-2 subfamily.</text>
</comment>
<comment type="caution">
    <text evidence="7">The sequence shown here is derived from an EMBL/GenBank/DDBJ whole genome shotgun (WGS) entry which is preliminary data.</text>
</comment>
<sequence length="412" mass="46063">ATEGVKPQTLEAISLAKNSKSPVIVAINKIDLPGSDPENVKRQLSGYGLVSKDWGGETEIVEISALKKININQLLDKIIEISKKLDLKADKKVIVSGYVVESHIETGYGPVATVIVMQGILKKNDYLFFDNTWGKVKNLINWRGENASSVEPSSPVKITGLKKIVEIGSHFHFAENEKTARTSVEKKQELTNFKSISDSSELKTFPIILKADTTGSIFTIIDHIKNLDAHDFKIKIVSSGVGNVTESDINTALASKAIIFCFKTIQSQQINKLAEQNSIDIYYFDIIYQLFDKINQLIDKLLEDNVVEEIIGKFEILKDFFQTNESAVLGGKLIKGKMLIDVYAKVIRDENQIGKVKINNLKSNTTDVKEINEKGEYGIKVYKTNINDKIRVGDILDLYIINKVIKKVQKIN</sequence>
<evidence type="ECO:0000259" key="6">
    <source>
        <dbReference type="PROSITE" id="PS51722"/>
    </source>
</evidence>
<dbReference type="EMBL" id="LBRB01000001">
    <property type="protein sequence ID" value="KKP89257.1"/>
    <property type="molecule type" value="Genomic_DNA"/>
</dbReference>
<dbReference type="InterPro" id="IPR015760">
    <property type="entry name" value="TIF_IF2"/>
</dbReference>
<dbReference type="AlphaFoldDB" id="A0A0G0GC20"/>
<evidence type="ECO:0000313" key="8">
    <source>
        <dbReference type="Proteomes" id="UP000034316"/>
    </source>
</evidence>
<dbReference type="InterPro" id="IPR053905">
    <property type="entry name" value="EF-G-like_DII"/>
</dbReference>
<dbReference type="SUPFAM" id="SSF52540">
    <property type="entry name" value="P-loop containing nucleoside triphosphate hydrolases"/>
    <property type="match status" value="1"/>
</dbReference>
<dbReference type="InterPro" id="IPR000795">
    <property type="entry name" value="T_Tr_GTP-bd_dom"/>
</dbReference>
<feature type="domain" description="Tr-type G" evidence="6">
    <location>
        <begin position="1"/>
        <end position="88"/>
    </location>
</feature>
<evidence type="ECO:0000256" key="3">
    <source>
        <dbReference type="ARBA" id="ARBA00022741"/>
    </source>
</evidence>
<dbReference type="GO" id="GO:0003743">
    <property type="term" value="F:translation initiation factor activity"/>
    <property type="evidence" value="ECO:0007669"/>
    <property type="project" value="UniProtKB-KW"/>
</dbReference>
<dbReference type="FunFam" id="3.40.50.10050:FF:000001">
    <property type="entry name" value="Translation initiation factor IF-2"/>
    <property type="match status" value="1"/>
</dbReference>
<proteinExistence type="inferred from homology"/>
<dbReference type="STRING" id="1618333.UR93_C0001G0089"/>
<keyword evidence="2 7" id="KW-0396">Initiation factor</keyword>
<accession>A0A0G0GC20</accession>